<evidence type="ECO:0000259" key="1">
    <source>
        <dbReference type="Pfam" id="PF05368"/>
    </source>
</evidence>
<dbReference type="AlphaFoldDB" id="A0A6B3QEP6"/>
<dbReference type="Proteomes" id="UP001610810">
    <property type="component" value="Unassembled WGS sequence"/>
</dbReference>
<evidence type="ECO:0000313" key="4">
    <source>
        <dbReference type="Proteomes" id="UP001610810"/>
    </source>
</evidence>
<proteinExistence type="predicted"/>
<evidence type="ECO:0000313" key="2">
    <source>
        <dbReference type="EMBL" id="MFI0571280.1"/>
    </source>
</evidence>
<dbReference type="PANTHER" id="PTHR47129:SF1">
    <property type="entry name" value="NMRA-LIKE DOMAIN-CONTAINING PROTEIN"/>
    <property type="match status" value="1"/>
</dbReference>
<keyword evidence="4" id="KW-1185">Reference proteome</keyword>
<accession>A0A6B3QEP6</accession>
<dbReference type="Pfam" id="PF05368">
    <property type="entry name" value="NmrA"/>
    <property type="match status" value="1"/>
</dbReference>
<feature type="domain" description="NmrA-like" evidence="1">
    <location>
        <begin position="2"/>
        <end position="254"/>
    </location>
</feature>
<protein>
    <submittedName>
        <fullName evidence="3">NmrA family NAD(P)-binding protein</fullName>
    </submittedName>
</protein>
<dbReference type="EMBL" id="JAAIFS010000002">
    <property type="protein sequence ID" value="NEV86619.1"/>
    <property type="molecule type" value="Genomic_DNA"/>
</dbReference>
<evidence type="ECO:0000313" key="3">
    <source>
        <dbReference type="EMBL" id="NEV86619.1"/>
    </source>
</evidence>
<sequence length="297" mass="31231">MIIVTGATGQLGRRIVEHLLTRVPAEQVGVSVRDPGSPRARTFADRGVRVRRGDFADAGSLAHAFEGASQVLVVSVDKLGEECVKQHRTAIEAAVAAGARRVLYTSQMGAGSASHFQACRDHAATEEILRGCGVPFTALRNGFYAASATRFLDHALETGEILLPADGPVAWTTHADLAEATAAVLADEGRFEGPTPPLTASRALTFDDIAALASEVTGRRFTRSTAPEAAFRDQLVAQGVPAHYADQFLGIFAAARAGEFATADPALAELLGREPVGMREVLGEALRQAPGEHPSDG</sequence>
<comment type="caution">
    <text evidence="3">The sequence shown here is derived from an EMBL/GenBank/DDBJ whole genome shotgun (WGS) entry which is preliminary data.</text>
</comment>
<dbReference type="RefSeq" id="WP_164458049.1">
    <property type="nucleotide sequence ID" value="NZ_JAAIFS010000002.1"/>
</dbReference>
<dbReference type="InterPro" id="IPR052718">
    <property type="entry name" value="NmrA-type_oxidoreductase"/>
</dbReference>
<reference evidence="3" key="1">
    <citation type="journal article" date="2020" name="Microorganisms">
        <title>Isolation, Genomic and Metabolomic Characterization of Streptomyces tendae VITAKN with Quorum Sensing Inhibitory Activity from Southern India.</title>
        <authorList>
            <person name="Ishaque N.M."/>
            <person name="Burgsdorf I."/>
            <person name="Limlingan Malit J.J."/>
            <person name="Saha S."/>
            <person name="Teta R."/>
            <person name="Ewe D."/>
            <person name="Kannabiran K."/>
            <person name="Hrouzek P."/>
            <person name="Steindler L."/>
            <person name="Costantino V."/>
            <person name="Saurav K."/>
        </authorList>
    </citation>
    <scope>NUCLEOTIDE SEQUENCE</scope>
    <source>
        <strain evidence="3">VITAKN</strain>
    </source>
</reference>
<dbReference type="SUPFAM" id="SSF51735">
    <property type="entry name" value="NAD(P)-binding Rossmann-fold domains"/>
    <property type="match status" value="1"/>
</dbReference>
<dbReference type="EMBL" id="JBIQWK010000002">
    <property type="protein sequence ID" value="MFI0571280.1"/>
    <property type="molecule type" value="Genomic_DNA"/>
</dbReference>
<dbReference type="Gene3D" id="3.40.50.720">
    <property type="entry name" value="NAD(P)-binding Rossmann-like Domain"/>
    <property type="match status" value="1"/>
</dbReference>
<name>A0A6B3QEP6_STRTE</name>
<organism evidence="3">
    <name type="scientific">Streptomyces tendae</name>
    <dbReference type="NCBI Taxonomy" id="1932"/>
    <lineage>
        <taxon>Bacteria</taxon>
        <taxon>Bacillati</taxon>
        <taxon>Actinomycetota</taxon>
        <taxon>Actinomycetes</taxon>
        <taxon>Kitasatosporales</taxon>
        <taxon>Streptomycetaceae</taxon>
        <taxon>Streptomyces</taxon>
    </lineage>
</organism>
<dbReference type="PANTHER" id="PTHR47129">
    <property type="entry name" value="QUINONE OXIDOREDUCTASE 2"/>
    <property type="match status" value="1"/>
</dbReference>
<gene>
    <name evidence="2" type="ORF">ACH3YB_06440</name>
    <name evidence="3" type="ORF">GUR47_08045</name>
</gene>
<dbReference type="Gene3D" id="3.90.25.10">
    <property type="entry name" value="UDP-galactose 4-epimerase, domain 1"/>
    <property type="match status" value="1"/>
</dbReference>
<dbReference type="InterPro" id="IPR008030">
    <property type="entry name" value="NmrA-like"/>
</dbReference>
<dbReference type="InterPro" id="IPR036291">
    <property type="entry name" value="NAD(P)-bd_dom_sf"/>
</dbReference>
<reference evidence="2 4" key="2">
    <citation type="submission" date="2024-10" db="EMBL/GenBank/DDBJ databases">
        <authorList>
            <person name="Wannawong T."/>
            <person name="Kuncharoen N."/>
            <person name="Mhuantong W."/>
        </authorList>
    </citation>
    <scope>NUCLEOTIDE SEQUENCE [LARGE SCALE GENOMIC DNA]</scope>
    <source>
        <strain evidence="2 4">CALK1-4</strain>
    </source>
</reference>